<feature type="signal peptide" evidence="2">
    <location>
        <begin position="1"/>
        <end position="21"/>
    </location>
</feature>
<reference evidence="3 4" key="1">
    <citation type="submission" date="2015-05" db="EMBL/GenBank/DDBJ databases">
        <title>Complete genome sequence of a sulfur-oxidizing gammaproteobacterium strain HA5.</title>
        <authorList>
            <person name="Miura A."/>
            <person name="Kojima H."/>
            <person name="Fukui M."/>
        </authorList>
    </citation>
    <scope>NUCLEOTIDE SEQUENCE [LARGE SCALE GENOMIC DNA]</scope>
    <source>
        <strain evidence="3 4">HA5</strain>
    </source>
</reference>
<dbReference type="Proteomes" id="UP000243180">
    <property type="component" value="Chromosome"/>
</dbReference>
<dbReference type="FunCoup" id="A0A1B4XGZ7">
    <property type="interactions" value="82"/>
</dbReference>
<dbReference type="InterPro" id="IPR018389">
    <property type="entry name" value="DctP_fam"/>
</dbReference>
<gene>
    <name evidence="3" type="ORF">SCL_1746</name>
</gene>
<dbReference type="GO" id="GO:0055085">
    <property type="term" value="P:transmembrane transport"/>
    <property type="evidence" value="ECO:0007669"/>
    <property type="project" value="InterPro"/>
</dbReference>
<keyword evidence="4" id="KW-1185">Reference proteome</keyword>
<dbReference type="Pfam" id="PF03480">
    <property type="entry name" value="DctP"/>
    <property type="match status" value="1"/>
</dbReference>
<feature type="chain" id="PRO_5008572543" evidence="2">
    <location>
        <begin position="22"/>
        <end position="337"/>
    </location>
</feature>
<protein>
    <submittedName>
        <fullName evidence="3">TRAP dicarboxylate transporter subunit DctP</fullName>
    </submittedName>
</protein>
<dbReference type="OrthoDB" id="5670809at2"/>
<dbReference type="PANTHER" id="PTHR33376:SF4">
    <property type="entry name" value="SIALIC ACID-BINDING PERIPLASMIC PROTEIN SIAP"/>
    <property type="match status" value="1"/>
</dbReference>
<sequence length="337" mass="38127">MVLRKFCALLLLMLWLPVTQAQDTYVLKFATLAPQGSTWMNIIADWAKAVEQESRGRLTFKLYSGGVSGDEPDVLRKIRFGQLHGGAMTGHGIGYIYSPVRVLEIPFLFRSYDEIDHVRAQLMPDIRKGFRDNGFELLGWMEVGFIQLFSKHPIYSLEDLRKRRIWLWQGDPLGTAFFTASGISPVPLPITEVFTSLSTGLIDTTIAPPLGAIALQWFSKTPYMTEIPVMDGIGGLLVSRQFFDKLPADLQELLRRTGDEAGKRLLVETRRDNAKSLQVLKQHGITFTNEWKDSDAVLYDLRDRAAAALAKDNYIPAALYTRARRELDAYRARKGKQ</sequence>
<dbReference type="AlphaFoldDB" id="A0A1B4XGZ7"/>
<name>A0A1B4XGZ7_9GAMM</name>
<dbReference type="RefSeq" id="WP_096360840.1">
    <property type="nucleotide sequence ID" value="NZ_AP014879.1"/>
</dbReference>
<dbReference type="Gene3D" id="3.40.190.170">
    <property type="entry name" value="Bacterial extracellular solute-binding protein, family 7"/>
    <property type="match status" value="1"/>
</dbReference>
<dbReference type="CDD" id="cd13670">
    <property type="entry name" value="PBP2_TRAP_Tp0957_like"/>
    <property type="match status" value="1"/>
</dbReference>
<evidence type="ECO:0000256" key="1">
    <source>
        <dbReference type="ARBA" id="ARBA00022729"/>
    </source>
</evidence>
<evidence type="ECO:0000313" key="3">
    <source>
        <dbReference type="EMBL" id="BAV34047.1"/>
    </source>
</evidence>
<dbReference type="PANTHER" id="PTHR33376">
    <property type="match status" value="1"/>
</dbReference>
<accession>A0A1B4XGZ7</accession>
<dbReference type="KEGG" id="slim:SCL_1746"/>
<keyword evidence="1 2" id="KW-0732">Signal</keyword>
<dbReference type="EMBL" id="AP014879">
    <property type="protein sequence ID" value="BAV34047.1"/>
    <property type="molecule type" value="Genomic_DNA"/>
</dbReference>
<dbReference type="InParanoid" id="A0A1B4XGZ7"/>
<evidence type="ECO:0000313" key="4">
    <source>
        <dbReference type="Proteomes" id="UP000243180"/>
    </source>
</evidence>
<proteinExistence type="predicted"/>
<evidence type="ECO:0000256" key="2">
    <source>
        <dbReference type="SAM" id="SignalP"/>
    </source>
</evidence>
<dbReference type="InterPro" id="IPR038404">
    <property type="entry name" value="TRAP_DctP_sf"/>
</dbReference>
<dbReference type="NCBIfam" id="NF037995">
    <property type="entry name" value="TRAP_S1"/>
    <property type="match status" value="1"/>
</dbReference>
<organism evidence="3 4">
    <name type="scientific">Sulfuricaulis limicola</name>
    <dbReference type="NCBI Taxonomy" id="1620215"/>
    <lineage>
        <taxon>Bacteria</taxon>
        <taxon>Pseudomonadati</taxon>
        <taxon>Pseudomonadota</taxon>
        <taxon>Gammaproteobacteria</taxon>
        <taxon>Acidiferrobacterales</taxon>
        <taxon>Acidiferrobacteraceae</taxon>
        <taxon>Sulfuricaulis</taxon>
    </lineage>
</organism>